<keyword evidence="13" id="KW-0072">Autophagy</keyword>
<dbReference type="GO" id="GO:0034496">
    <property type="term" value="P:multivesicular body membrane disassembly"/>
    <property type="evidence" value="ECO:0007669"/>
    <property type="project" value="TreeGrafter"/>
</dbReference>
<evidence type="ECO:0000256" key="19">
    <source>
        <dbReference type="SAM" id="SignalP"/>
    </source>
</evidence>
<evidence type="ECO:0000256" key="7">
    <source>
        <dbReference type="ARBA" id="ARBA00022692"/>
    </source>
</evidence>
<dbReference type="OrthoDB" id="58570at2759"/>
<evidence type="ECO:0000256" key="5">
    <source>
        <dbReference type="ARBA" id="ARBA00011137"/>
    </source>
</evidence>
<dbReference type="EMBL" id="ML220114">
    <property type="protein sequence ID" value="TGZ83071.1"/>
    <property type="molecule type" value="Genomic_DNA"/>
</dbReference>
<comment type="catalytic activity">
    <reaction evidence="1">
        <text>a triacylglycerol + H2O = a diacylglycerol + a fatty acid + H(+)</text>
        <dbReference type="Rhea" id="RHEA:12044"/>
        <dbReference type="ChEBI" id="CHEBI:15377"/>
        <dbReference type="ChEBI" id="CHEBI:15378"/>
        <dbReference type="ChEBI" id="CHEBI:17855"/>
        <dbReference type="ChEBI" id="CHEBI:18035"/>
        <dbReference type="ChEBI" id="CHEBI:28868"/>
        <dbReference type="EC" id="3.1.1.3"/>
    </reaction>
</comment>
<evidence type="ECO:0000256" key="2">
    <source>
        <dbReference type="ARBA" id="ARBA00004270"/>
    </source>
</evidence>
<evidence type="ECO:0000256" key="12">
    <source>
        <dbReference type="ARBA" id="ARBA00022989"/>
    </source>
</evidence>
<comment type="subcellular location">
    <subcellularLocation>
        <location evidence="3">Endosome</location>
        <location evidence="3">Multivesicular body membrane</location>
        <topology evidence="3">Single-pass type II membrane protein</topology>
    </subcellularLocation>
    <subcellularLocation>
        <location evidence="2">Prevacuolar compartment membrane</location>
        <topology evidence="2">Single-pass type II membrane protein</topology>
    </subcellularLocation>
</comment>
<evidence type="ECO:0000256" key="4">
    <source>
        <dbReference type="ARBA" id="ARBA00010701"/>
    </source>
</evidence>
<evidence type="ECO:0000256" key="13">
    <source>
        <dbReference type="ARBA" id="ARBA00023006"/>
    </source>
</evidence>
<evidence type="ECO:0000256" key="18">
    <source>
        <dbReference type="SAM" id="MobiDB-lite"/>
    </source>
</evidence>
<dbReference type="GO" id="GO:0006660">
    <property type="term" value="P:phosphatidylserine catabolic process"/>
    <property type="evidence" value="ECO:0007669"/>
    <property type="project" value="TreeGrafter"/>
</dbReference>
<evidence type="ECO:0000256" key="6">
    <source>
        <dbReference type="ARBA" id="ARBA00013279"/>
    </source>
</evidence>
<evidence type="ECO:0000313" key="20">
    <source>
        <dbReference type="EMBL" id="TGZ83071.1"/>
    </source>
</evidence>
<dbReference type="SUPFAM" id="SSF53474">
    <property type="entry name" value="alpha/beta-Hydrolases"/>
    <property type="match status" value="1"/>
</dbReference>
<evidence type="ECO:0000256" key="3">
    <source>
        <dbReference type="ARBA" id="ARBA00004343"/>
    </source>
</evidence>
<dbReference type="FunCoup" id="A0A4S2N1V7">
    <property type="interactions" value="50"/>
</dbReference>
<evidence type="ECO:0000256" key="8">
    <source>
        <dbReference type="ARBA" id="ARBA00022753"/>
    </source>
</evidence>
<keyword evidence="8" id="KW-0967">Endosome</keyword>
<keyword evidence="19" id="KW-0732">Signal</keyword>
<evidence type="ECO:0000256" key="11">
    <source>
        <dbReference type="ARBA" id="ARBA00022968"/>
    </source>
</evidence>
<dbReference type="STRING" id="341454.A0A4S2N1V7"/>
<dbReference type="GO" id="GO:0004620">
    <property type="term" value="F:phospholipase activity"/>
    <property type="evidence" value="ECO:0007669"/>
    <property type="project" value="TreeGrafter"/>
</dbReference>
<dbReference type="InParanoid" id="A0A4S2N1V7"/>
<proteinExistence type="inferred from homology"/>
<evidence type="ECO:0000256" key="17">
    <source>
        <dbReference type="ARBA" id="ARBA00029828"/>
    </source>
</evidence>
<comment type="subunit">
    <text evidence="5">Binds to both phosphatidylinositol (PI) and phosphatidylinositol 3,5-bisphosphate (PIP2).</text>
</comment>
<dbReference type="GO" id="GO:0032585">
    <property type="term" value="C:multivesicular body membrane"/>
    <property type="evidence" value="ECO:0007669"/>
    <property type="project" value="UniProtKB-SubCell"/>
</dbReference>
<feature type="chain" id="PRO_5020466994" description="triacylglycerol lipase" evidence="19">
    <location>
        <begin position="19"/>
        <end position="626"/>
    </location>
</feature>
<gene>
    <name evidence="20" type="ORF">EX30DRAFT_329049</name>
</gene>
<evidence type="ECO:0000256" key="9">
    <source>
        <dbReference type="ARBA" id="ARBA00022801"/>
    </source>
</evidence>
<dbReference type="GO" id="GO:0034727">
    <property type="term" value="P:piecemeal microautophagy of the nucleus"/>
    <property type="evidence" value="ECO:0007669"/>
    <property type="project" value="TreeGrafter"/>
</dbReference>
<feature type="compositionally biased region" description="Low complexity" evidence="18">
    <location>
        <begin position="563"/>
        <end position="574"/>
    </location>
</feature>
<dbReference type="EC" id="3.1.1.3" evidence="6"/>
<feature type="signal peptide" evidence="19">
    <location>
        <begin position="1"/>
        <end position="18"/>
    </location>
</feature>
<keyword evidence="9 20" id="KW-0378">Hydrolase</keyword>
<dbReference type="PANTHER" id="PTHR47175:SF2">
    <property type="entry name" value="LIPASE ATG15-RELATED"/>
    <property type="match status" value="1"/>
</dbReference>
<evidence type="ECO:0000256" key="15">
    <source>
        <dbReference type="ARBA" id="ARBA00023136"/>
    </source>
</evidence>
<organism evidence="20 21">
    <name type="scientific">Ascodesmis nigricans</name>
    <dbReference type="NCBI Taxonomy" id="341454"/>
    <lineage>
        <taxon>Eukaryota</taxon>
        <taxon>Fungi</taxon>
        <taxon>Dikarya</taxon>
        <taxon>Ascomycota</taxon>
        <taxon>Pezizomycotina</taxon>
        <taxon>Pezizomycetes</taxon>
        <taxon>Pezizales</taxon>
        <taxon>Ascodesmidaceae</taxon>
        <taxon>Ascodesmis</taxon>
    </lineage>
</organism>
<protein>
    <recommendedName>
        <fullName evidence="6">triacylglycerol lipase</fullName>
        <ecNumber evidence="6">3.1.1.3</ecNumber>
    </recommendedName>
    <alternativeName>
        <fullName evidence="17">Autophagy-related protein 15</fullName>
    </alternativeName>
</protein>
<dbReference type="InterPro" id="IPR029058">
    <property type="entry name" value="AB_hydrolase_fold"/>
</dbReference>
<dbReference type="GO" id="GO:0046461">
    <property type="term" value="P:neutral lipid catabolic process"/>
    <property type="evidence" value="ECO:0007669"/>
    <property type="project" value="TreeGrafter"/>
</dbReference>
<dbReference type="AlphaFoldDB" id="A0A4S2N1V7"/>
<keyword evidence="7" id="KW-0812">Transmembrane</keyword>
<dbReference type="GO" id="GO:0004806">
    <property type="term" value="F:triacylglycerol lipase activity"/>
    <property type="evidence" value="ECO:0007669"/>
    <property type="project" value="UniProtKB-EC"/>
</dbReference>
<evidence type="ECO:0000256" key="16">
    <source>
        <dbReference type="ARBA" id="ARBA00023180"/>
    </source>
</evidence>
<dbReference type="InterPro" id="IPR050805">
    <property type="entry name" value="ATG15_Lipase"/>
</dbReference>
<keyword evidence="14" id="KW-0443">Lipid metabolism</keyword>
<keyword evidence="12" id="KW-1133">Transmembrane helix</keyword>
<dbReference type="FunFam" id="3.40.50.1820:FF:000129">
    <property type="entry name" value="Autophagy related lipase Atg15, putative"/>
    <property type="match status" value="1"/>
</dbReference>
<evidence type="ECO:0000256" key="1">
    <source>
        <dbReference type="ARBA" id="ARBA00001024"/>
    </source>
</evidence>
<evidence type="ECO:0000313" key="21">
    <source>
        <dbReference type="Proteomes" id="UP000298138"/>
    </source>
</evidence>
<name>A0A4S2N1V7_9PEZI</name>
<sequence>MAAKLLLSLLALSPVLVASEPAPLVFLDPNLPVPGIDEGEHTFSLRHLLHHGTFRYPQMLKRLDVLPDTLVATEDTQTLRSRPTFKASSKVKKATRLQDRSKDVMETHLLNHRMGKFSTFGVDAWISEPVRQPNITDKATVVALSKVAADAYIEVQGTDDWLDVGTPYNVSKDFGWQDQGLRGHIFADETNSTVIIGLKGTSSAVFDGAETTTNDKINDNLLFSCCCARVSYLWTPVCDCYSGTAYTCNSVCLRDALMDEDRYYRAALQLYYNVTHMYPSAQVWVVGHSLGGALSSLIGQTYGIPAVAFEAPGEALASNRIGLPLPPGSSRQTDAIPVYHFGHTADPVFMGTCNGVGSLCSIGGYAMESRCHAGMECVYDTVGEKGWRIGLGYHRIQSVVRDVIEAWETVPECKFEPDCMDCFNWNFVTGNETKTTTTTKPTTTTTTTCKTPGWWGCRDLTITTSPTTTATITTTTCSSYGWFGNCLDPITTTAVISPTTITTPASTSAIPTPTSTITSTDTCSHRGWFGGCLDPETPSATPTPTTTPCLTPGRLWGCRDPVPETTTTLPTTTGEGSGEAQETGTPRRPGCDAYEMKCADRALWGFGWCRQWELVPSCDPLLSNEL</sequence>
<reference evidence="20 21" key="1">
    <citation type="submission" date="2019-04" db="EMBL/GenBank/DDBJ databases">
        <title>Comparative genomics and transcriptomics to analyze fruiting body development in filamentous ascomycetes.</title>
        <authorList>
            <consortium name="DOE Joint Genome Institute"/>
            <person name="Lutkenhaus R."/>
            <person name="Traeger S."/>
            <person name="Breuer J."/>
            <person name="Kuo A."/>
            <person name="Lipzen A."/>
            <person name="Pangilinan J."/>
            <person name="Dilworth D."/>
            <person name="Sandor L."/>
            <person name="Poggeler S."/>
            <person name="Barry K."/>
            <person name="Grigoriev I.V."/>
            <person name="Nowrousian M."/>
        </authorList>
    </citation>
    <scope>NUCLEOTIDE SEQUENCE [LARGE SCALE GENOMIC DNA]</scope>
    <source>
        <strain evidence="20 21">CBS 389.68</strain>
    </source>
</reference>
<accession>A0A4S2N1V7</accession>
<dbReference type="Pfam" id="PF26363">
    <property type="entry name" value="Phospholipase-like"/>
    <property type="match status" value="1"/>
</dbReference>
<keyword evidence="21" id="KW-1185">Reference proteome</keyword>
<dbReference type="PANTHER" id="PTHR47175">
    <property type="entry name" value="LIPASE ATG15-RELATED"/>
    <property type="match status" value="1"/>
</dbReference>
<keyword evidence="15" id="KW-0472">Membrane</keyword>
<feature type="region of interest" description="Disordered" evidence="18">
    <location>
        <begin position="560"/>
        <end position="588"/>
    </location>
</feature>
<dbReference type="GO" id="GO:0005775">
    <property type="term" value="C:vacuolar lumen"/>
    <property type="evidence" value="ECO:0007669"/>
    <property type="project" value="TreeGrafter"/>
</dbReference>
<dbReference type="Proteomes" id="UP000298138">
    <property type="component" value="Unassembled WGS sequence"/>
</dbReference>
<keyword evidence="10" id="KW-0442">Lipid degradation</keyword>
<evidence type="ECO:0000256" key="14">
    <source>
        <dbReference type="ARBA" id="ARBA00023098"/>
    </source>
</evidence>
<dbReference type="Gene3D" id="3.40.50.1820">
    <property type="entry name" value="alpha/beta hydrolase"/>
    <property type="match status" value="1"/>
</dbReference>
<keyword evidence="11" id="KW-0735">Signal-anchor</keyword>
<keyword evidence="16" id="KW-0325">Glycoprotein</keyword>
<evidence type="ECO:0000256" key="10">
    <source>
        <dbReference type="ARBA" id="ARBA00022963"/>
    </source>
</evidence>
<comment type="similarity">
    <text evidence="4">Belongs to the AB hydrolase superfamily. Lipase family.</text>
</comment>